<evidence type="ECO:0000313" key="6">
    <source>
        <dbReference type="EMBL" id="ARP94309.1"/>
    </source>
</evidence>
<feature type="domain" description="Flagellin N-terminal" evidence="5">
    <location>
        <begin position="4"/>
        <end position="140"/>
    </location>
</feature>
<accession>A0A1W6ZAG7</accession>
<dbReference type="OrthoDB" id="9768249at2"/>
<dbReference type="AlphaFoldDB" id="A0A1W6ZAG7"/>
<dbReference type="PANTHER" id="PTHR42792">
    <property type="entry name" value="FLAGELLIN"/>
    <property type="match status" value="1"/>
</dbReference>
<evidence type="ECO:0000256" key="4">
    <source>
        <dbReference type="ARBA" id="ARBA00023143"/>
    </source>
</evidence>
<dbReference type="SUPFAM" id="SSF64518">
    <property type="entry name" value="Phase 1 flagellin"/>
    <property type="match status" value="1"/>
</dbReference>
<dbReference type="GO" id="GO:0005576">
    <property type="term" value="C:extracellular region"/>
    <property type="evidence" value="ECO:0007669"/>
    <property type="project" value="UniProtKB-SubCell"/>
</dbReference>
<dbReference type="NCBIfam" id="TIGR02550">
    <property type="entry name" value="flagell_flgL"/>
    <property type="match status" value="1"/>
</dbReference>
<organism evidence="6 7">
    <name type="scientific">Bordetella genomosp. 13</name>
    <dbReference type="NCBI Taxonomy" id="463040"/>
    <lineage>
        <taxon>Bacteria</taxon>
        <taxon>Pseudomonadati</taxon>
        <taxon>Pseudomonadota</taxon>
        <taxon>Betaproteobacteria</taxon>
        <taxon>Burkholderiales</taxon>
        <taxon>Alcaligenaceae</taxon>
        <taxon>Bordetella</taxon>
    </lineage>
</organism>
<evidence type="ECO:0000313" key="7">
    <source>
        <dbReference type="Proteomes" id="UP000194161"/>
    </source>
</evidence>
<keyword evidence="7" id="KW-1185">Reference proteome</keyword>
<dbReference type="GO" id="GO:0005198">
    <property type="term" value="F:structural molecule activity"/>
    <property type="evidence" value="ECO:0007669"/>
    <property type="project" value="InterPro"/>
</dbReference>
<dbReference type="PANTHER" id="PTHR42792:SF1">
    <property type="entry name" value="FLAGELLAR HOOK-ASSOCIATED PROTEIN 3"/>
    <property type="match status" value="1"/>
</dbReference>
<evidence type="ECO:0000256" key="3">
    <source>
        <dbReference type="ARBA" id="ARBA00005709"/>
    </source>
</evidence>
<sequence length="414" mass="43796">MRLSTSMMYQNGLNSLLDQQATLARLQEQLGTGRAFLSPADDPLAAALTVNITQTASMNETYKSNRATANRTLGLEDNALKSIGTTVQEILTRIVQAGNGTMSDADRQTLTAALTSARDQLVGLGNTTDGNGQYLFSGYQGGTEPFVMDGAGNVSYQGDQGQRMIQVDQTRQLASSDTGTDIFGKAAAGTLAYITRADLGNAGTGKFSVASYDVPSATNFVKSDFSIEFNAAAGGGMEYTVTVTHPTVPPTTTVMPTQPYTSGDTIDMNGVSLRISGEPADGDTFTVETPKASNMDMFEGLNKLIDVLGQPIANDPVANARLINELASANKQITLGYDNILTVQASVGARMNELDALEATGTEKGLSYGKQLSDLEDVDPYKVTSELVMRQTALSAAAQAYTLIRGSSLFSMNR</sequence>
<keyword evidence="6" id="KW-0282">Flagellum</keyword>
<evidence type="ECO:0000256" key="2">
    <source>
        <dbReference type="ARBA" id="ARBA00004613"/>
    </source>
</evidence>
<dbReference type="Pfam" id="PF00669">
    <property type="entry name" value="Flagellin_N"/>
    <property type="match status" value="1"/>
</dbReference>
<gene>
    <name evidence="6" type="ORF">CAL15_07885</name>
</gene>
<dbReference type="Proteomes" id="UP000194161">
    <property type="component" value="Chromosome"/>
</dbReference>
<keyword evidence="6" id="KW-0969">Cilium</keyword>
<dbReference type="InterPro" id="IPR001492">
    <property type="entry name" value="Flagellin"/>
</dbReference>
<comment type="similarity">
    <text evidence="3">Belongs to the bacterial flagellin family.</text>
</comment>
<dbReference type="KEGG" id="bgm:CAL15_07885"/>
<evidence type="ECO:0000256" key="1">
    <source>
        <dbReference type="ARBA" id="ARBA00004365"/>
    </source>
</evidence>
<dbReference type="EMBL" id="CP021111">
    <property type="protein sequence ID" value="ARP94309.1"/>
    <property type="molecule type" value="Genomic_DNA"/>
</dbReference>
<proteinExistence type="inferred from homology"/>
<dbReference type="InterPro" id="IPR013384">
    <property type="entry name" value="Flagell_FlgL"/>
</dbReference>
<dbReference type="GO" id="GO:0071973">
    <property type="term" value="P:bacterial-type flagellum-dependent cell motility"/>
    <property type="evidence" value="ECO:0007669"/>
    <property type="project" value="InterPro"/>
</dbReference>
<comment type="subcellular location">
    <subcellularLocation>
        <location evidence="1">Bacterial flagellum</location>
    </subcellularLocation>
    <subcellularLocation>
        <location evidence="2">Secreted</location>
    </subcellularLocation>
</comment>
<dbReference type="STRING" id="463040.CAL15_07885"/>
<dbReference type="RefSeq" id="WP_086078074.1">
    <property type="nucleotide sequence ID" value="NZ_CP021111.1"/>
</dbReference>
<dbReference type="InterPro" id="IPR001029">
    <property type="entry name" value="Flagellin_N"/>
</dbReference>
<reference evidence="6 7" key="1">
    <citation type="submission" date="2017-05" db="EMBL/GenBank/DDBJ databases">
        <title>Complete and WGS of Bordetella genogroups.</title>
        <authorList>
            <person name="Spilker T."/>
            <person name="LiPuma J."/>
        </authorList>
    </citation>
    <scope>NUCLEOTIDE SEQUENCE [LARGE SCALE GENOMIC DNA]</scope>
    <source>
        <strain evidence="6 7">AU7206</strain>
    </source>
</reference>
<evidence type="ECO:0000259" key="5">
    <source>
        <dbReference type="Pfam" id="PF00669"/>
    </source>
</evidence>
<name>A0A1W6ZAG7_9BORD</name>
<dbReference type="GO" id="GO:0009424">
    <property type="term" value="C:bacterial-type flagellum hook"/>
    <property type="evidence" value="ECO:0007669"/>
    <property type="project" value="InterPro"/>
</dbReference>
<keyword evidence="6" id="KW-0966">Cell projection</keyword>
<dbReference type="Gene3D" id="1.20.1330.10">
    <property type="entry name" value="f41 fragment of flagellin, N-terminal domain"/>
    <property type="match status" value="2"/>
</dbReference>
<keyword evidence="4" id="KW-0975">Bacterial flagellum</keyword>
<protein>
    <submittedName>
        <fullName evidence="6">Flagellar hook-associated protein 3</fullName>
    </submittedName>
</protein>